<dbReference type="OrthoDB" id="5360192at2"/>
<accession>A0A4Q1DCH1</accession>
<reference evidence="2 3" key="1">
    <citation type="submission" date="2019-01" db="EMBL/GenBank/DDBJ databases">
        <title>Filimonas sp. strain TTM-71.</title>
        <authorList>
            <person name="Chen W.-M."/>
        </authorList>
    </citation>
    <scope>NUCLEOTIDE SEQUENCE [LARGE SCALE GENOMIC DNA]</scope>
    <source>
        <strain evidence="2 3">TTM-71</strain>
    </source>
</reference>
<dbReference type="RefSeq" id="WP_129002810.1">
    <property type="nucleotide sequence ID" value="NZ_SDHZ01000001.1"/>
</dbReference>
<dbReference type="AlphaFoldDB" id="A0A4Q1DCH1"/>
<protein>
    <submittedName>
        <fullName evidence="2">DUF2809 domain-containing protein</fullName>
    </submittedName>
</protein>
<feature type="transmembrane region" description="Helical" evidence="1">
    <location>
        <begin position="41"/>
        <end position="73"/>
    </location>
</feature>
<keyword evidence="1" id="KW-1133">Transmembrane helix</keyword>
<feature type="transmembrane region" description="Helical" evidence="1">
    <location>
        <begin position="106"/>
        <end position="123"/>
    </location>
</feature>
<keyword evidence="3" id="KW-1185">Reference proteome</keyword>
<comment type="caution">
    <text evidence="2">The sequence shown here is derived from an EMBL/GenBank/DDBJ whole genome shotgun (WGS) entry which is preliminary data.</text>
</comment>
<dbReference type="InterPro" id="IPR021257">
    <property type="entry name" value="DUF2809"/>
</dbReference>
<dbReference type="EMBL" id="SDHZ01000001">
    <property type="protein sequence ID" value="RXK87060.1"/>
    <property type="molecule type" value="Genomic_DNA"/>
</dbReference>
<organism evidence="2 3">
    <name type="scientific">Filimonas effusa</name>
    <dbReference type="NCBI Taxonomy" id="2508721"/>
    <lineage>
        <taxon>Bacteria</taxon>
        <taxon>Pseudomonadati</taxon>
        <taxon>Bacteroidota</taxon>
        <taxon>Chitinophagia</taxon>
        <taxon>Chitinophagales</taxon>
        <taxon>Chitinophagaceae</taxon>
        <taxon>Filimonas</taxon>
    </lineage>
</organism>
<dbReference type="Proteomes" id="UP000290545">
    <property type="component" value="Unassembled WGS sequence"/>
</dbReference>
<gene>
    <name evidence="2" type="ORF">ESB13_09820</name>
</gene>
<feature type="transmembrane region" description="Helical" evidence="1">
    <location>
        <begin position="12"/>
        <end position="29"/>
    </location>
</feature>
<proteinExistence type="predicted"/>
<evidence type="ECO:0000313" key="3">
    <source>
        <dbReference type="Proteomes" id="UP000290545"/>
    </source>
</evidence>
<evidence type="ECO:0000313" key="2">
    <source>
        <dbReference type="EMBL" id="RXK87060.1"/>
    </source>
</evidence>
<evidence type="ECO:0000256" key="1">
    <source>
        <dbReference type="SAM" id="Phobius"/>
    </source>
</evidence>
<dbReference type="Pfam" id="PF10990">
    <property type="entry name" value="DUF2809"/>
    <property type="match status" value="1"/>
</dbReference>
<name>A0A4Q1DCH1_9BACT</name>
<keyword evidence="1" id="KW-0812">Transmembrane</keyword>
<sequence>MNKIFRFNIRYFLLAILLLAIEIYIGACLHDDFIRPYVGDYLVVMLLYCMLMSIVTLPVLPAAIGVLLFSYLIEGLQYWGMADKLGFTEPGIMRTILGSYFTWTDIWAYTLGVATIITLEYLFRKKRSHDAVTHSI</sequence>
<keyword evidence="1" id="KW-0472">Membrane</keyword>